<protein>
    <submittedName>
        <fullName evidence="1">Uncharacterized protein</fullName>
    </submittedName>
</protein>
<dbReference type="EMBL" id="JAUUIA010000774">
    <property type="protein sequence ID" value="MDP0971455.1"/>
    <property type="molecule type" value="Genomic_DNA"/>
</dbReference>
<evidence type="ECO:0000313" key="2">
    <source>
        <dbReference type="Proteomes" id="UP001244490"/>
    </source>
</evidence>
<reference evidence="1" key="1">
    <citation type="submission" date="2023-07" db="EMBL/GenBank/DDBJ databases">
        <authorList>
            <person name="Peng Z."/>
        </authorList>
    </citation>
    <scope>NUCLEOTIDE SEQUENCE</scope>
    <source>
        <strain evidence="1">KP219</strain>
    </source>
</reference>
<accession>A0AAW8AQM0</accession>
<dbReference type="AlphaFoldDB" id="A0AAW8AQM0"/>
<evidence type="ECO:0000313" key="1">
    <source>
        <dbReference type="EMBL" id="MDP0971455.1"/>
    </source>
</evidence>
<comment type="caution">
    <text evidence="1">The sequence shown here is derived from an EMBL/GenBank/DDBJ whole genome shotgun (WGS) entry which is preliminary data.</text>
</comment>
<sequence>MFQDEGIAREALELNTWHYLQSESFRQIPFLKLYALFYASFARKGGSGQKSPPDRGTTNDLNMLSLLLPYCDAMFID</sequence>
<proteinExistence type="predicted"/>
<dbReference type="RefSeq" id="WP_305202536.1">
    <property type="nucleotide sequence ID" value="NZ_JAUUIA010000774.1"/>
</dbReference>
<dbReference type="Proteomes" id="UP001244490">
    <property type="component" value="Unassembled WGS sequence"/>
</dbReference>
<gene>
    <name evidence="1" type="ORF">Q6294_31420</name>
</gene>
<name>A0AAW8AQM0_KLEPN</name>
<feature type="non-terminal residue" evidence="1">
    <location>
        <position position="77"/>
    </location>
</feature>
<organism evidence="1 2">
    <name type="scientific">Klebsiella pneumoniae</name>
    <dbReference type="NCBI Taxonomy" id="573"/>
    <lineage>
        <taxon>Bacteria</taxon>
        <taxon>Pseudomonadati</taxon>
        <taxon>Pseudomonadota</taxon>
        <taxon>Gammaproteobacteria</taxon>
        <taxon>Enterobacterales</taxon>
        <taxon>Enterobacteriaceae</taxon>
        <taxon>Klebsiella/Raoultella group</taxon>
        <taxon>Klebsiella</taxon>
        <taxon>Klebsiella pneumoniae complex</taxon>
    </lineage>
</organism>